<sequence length="77" mass="8817">MPDGSIMPELLNVDEAVVFLRLDNGTTKKPHGTLQYYRDKGLLRATRVGNNVCYQKKELLRFLDVLTEHQSKNNPSE</sequence>
<dbReference type="InterPro" id="IPR009061">
    <property type="entry name" value="DNA-bd_dom_put_sf"/>
</dbReference>
<dbReference type="AlphaFoldDB" id="X0ZZ15"/>
<proteinExistence type="predicted"/>
<organism evidence="1">
    <name type="scientific">marine sediment metagenome</name>
    <dbReference type="NCBI Taxonomy" id="412755"/>
    <lineage>
        <taxon>unclassified sequences</taxon>
        <taxon>metagenomes</taxon>
        <taxon>ecological metagenomes</taxon>
    </lineage>
</organism>
<protein>
    <recommendedName>
        <fullName evidence="2">Helix-turn-helix domain-containing protein</fullName>
    </recommendedName>
</protein>
<comment type="caution">
    <text evidence="1">The sequence shown here is derived from an EMBL/GenBank/DDBJ whole genome shotgun (WGS) entry which is preliminary data.</text>
</comment>
<dbReference type="EMBL" id="BARS01052427">
    <property type="protein sequence ID" value="GAG53271.1"/>
    <property type="molecule type" value="Genomic_DNA"/>
</dbReference>
<dbReference type="SUPFAM" id="SSF46955">
    <property type="entry name" value="Putative DNA-binding domain"/>
    <property type="match status" value="1"/>
</dbReference>
<evidence type="ECO:0000313" key="1">
    <source>
        <dbReference type="EMBL" id="GAG53271.1"/>
    </source>
</evidence>
<accession>X0ZZ15</accession>
<gene>
    <name evidence="1" type="ORF">S01H1_77948</name>
</gene>
<evidence type="ECO:0008006" key="2">
    <source>
        <dbReference type="Google" id="ProtNLM"/>
    </source>
</evidence>
<reference evidence="1" key="1">
    <citation type="journal article" date="2014" name="Front. Microbiol.">
        <title>High frequency of phylogenetically diverse reductive dehalogenase-homologous genes in deep subseafloor sedimentary metagenomes.</title>
        <authorList>
            <person name="Kawai M."/>
            <person name="Futagami T."/>
            <person name="Toyoda A."/>
            <person name="Takaki Y."/>
            <person name="Nishi S."/>
            <person name="Hori S."/>
            <person name="Arai W."/>
            <person name="Tsubouchi T."/>
            <person name="Morono Y."/>
            <person name="Uchiyama I."/>
            <person name="Ito T."/>
            <person name="Fujiyama A."/>
            <person name="Inagaki F."/>
            <person name="Takami H."/>
        </authorList>
    </citation>
    <scope>NUCLEOTIDE SEQUENCE</scope>
    <source>
        <strain evidence="1">Expedition CK06-06</strain>
    </source>
</reference>
<name>X0ZZ15_9ZZZZ</name>